<dbReference type="EMBL" id="AP014924">
    <property type="protein sequence ID" value="BAS27985.1"/>
    <property type="molecule type" value="Genomic_DNA"/>
</dbReference>
<dbReference type="PANTHER" id="PTHR43649:SF12">
    <property type="entry name" value="DIACETYLCHITOBIOSE BINDING PROTEIN DASA"/>
    <property type="match status" value="1"/>
</dbReference>
<organism evidence="2 3">
    <name type="scientific">Limnochorda pilosa</name>
    <dbReference type="NCBI Taxonomy" id="1555112"/>
    <lineage>
        <taxon>Bacteria</taxon>
        <taxon>Bacillati</taxon>
        <taxon>Bacillota</taxon>
        <taxon>Limnochordia</taxon>
        <taxon>Limnochordales</taxon>
        <taxon>Limnochordaceae</taxon>
        <taxon>Limnochorda</taxon>
    </lineage>
</organism>
<dbReference type="Gene3D" id="3.40.190.10">
    <property type="entry name" value="Periplasmic binding protein-like II"/>
    <property type="match status" value="2"/>
</dbReference>
<feature type="chain" id="PRO_5005487031" evidence="1">
    <location>
        <begin position="27"/>
        <end position="440"/>
    </location>
</feature>
<dbReference type="SUPFAM" id="SSF53850">
    <property type="entry name" value="Periplasmic binding protein-like II"/>
    <property type="match status" value="1"/>
</dbReference>
<proteinExistence type="predicted"/>
<keyword evidence="3" id="KW-1185">Reference proteome</keyword>
<sequence>MDEVRTLRTLLLAAAVVAMLAPAARAAERVTWWYENATPEQERILRADFVDRFNASQSQYVLDLRFDPNLDSSLRTALLAGSGPDIVFTHGVAYALPYIKNGQLMPLDDYAKRYGWYDRFLPVMISLGSHQGHLYALPKSYESMVLFYNKTLFQKNGWKVPSNREELEALARTMQAKGIVPFAQGNAGFRFANEHYVGVFLNHYAGAENIHKALTGKVPWNAPVFVDAIALLNDYYQKGWLGKDYFSLTYEDYMTLLSTGRAAMTMNGTWAFQWMPAFFGQTGQEWDWAPLPALSDQASYPLFDLGIGATLSINAAAKNADGAAAVLDRLSGDKQVITDLNRDWPGEWNLPVTTLDASDFGDKVDPRYARHADEVAEAVARGNYGYTVWTFWPPKTESYIVEGIEQVWLGEVTPQQFMDRVNELFQQELAEGSVPPTPAR</sequence>
<gene>
    <name evidence="2" type="ORF">LIP_2144</name>
</gene>
<reference evidence="3" key="1">
    <citation type="submission" date="2015-07" db="EMBL/GenBank/DDBJ databases">
        <title>Complete genome sequence and phylogenetic analysis of Limnochorda pilosa.</title>
        <authorList>
            <person name="Watanabe M."/>
            <person name="Kojima H."/>
            <person name="Fukui M."/>
        </authorList>
    </citation>
    <scope>NUCLEOTIDE SEQUENCE [LARGE SCALE GENOMIC DNA]</scope>
    <source>
        <strain evidence="3">HC45</strain>
    </source>
</reference>
<dbReference type="STRING" id="1555112.LIP_2144"/>
<evidence type="ECO:0000313" key="3">
    <source>
        <dbReference type="Proteomes" id="UP000065807"/>
    </source>
</evidence>
<dbReference type="Pfam" id="PF01547">
    <property type="entry name" value="SBP_bac_1"/>
    <property type="match status" value="1"/>
</dbReference>
<dbReference type="PANTHER" id="PTHR43649">
    <property type="entry name" value="ARABINOSE-BINDING PROTEIN-RELATED"/>
    <property type="match status" value="1"/>
</dbReference>
<dbReference type="InterPro" id="IPR006059">
    <property type="entry name" value="SBP"/>
</dbReference>
<evidence type="ECO:0000256" key="1">
    <source>
        <dbReference type="SAM" id="SignalP"/>
    </source>
</evidence>
<name>A0A0K2SLK5_LIMPI</name>
<dbReference type="AlphaFoldDB" id="A0A0K2SLK5"/>
<reference evidence="3" key="2">
    <citation type="journal article" date="2016" name="Int. J. Syst. Evol. Microbiol.">
        <title>Complete genome sequence and cell structure of Limnochorda pilosa, a Gram-negative spore-former within the phylum Firmicutes.</title>
        <authorList>
            <person name="Watanabe M."/>
            <person name="Kojima H."/>
            <person name="Fukui M."/>
        </authorList>
    </citation>
    <scope>NUCLEOTIDE SEQUENCE [LARGE SCALE GENOMIC DNA]</scope>
    <source>
        <strain evidence="3">HC45</strain>
    </source>
</reference>
<evidence type="ECO:0000313" key="2">
    <source>
        <dbReference type="EMBL" id="BAS27985.1"/>
    </source>
</evidence>
<dbReference type="Proteomes" id="UP000065807">
    <property type="component" value="Chromosome"/>
</dbReference>
<dbReference type="InterPro" id="IPR050490">
    <property type="entry name" value="Bact_solute-bd_prot1"/>
</dbReference>
<dbReference type="KEGG" id="lpil:LIP_2144"/>
<accession>A0A0K2SLK5</accession>
<feature type="signal peptide" evidence="1">
    <location>
        <begin position="1"/>
        <end position="26"/>
    </location>
</feature>
<protein>
    <submittedName>
        <fullName evidence="2">ABC transporter substrate-binding protein</fullName>
    </submittedName>
</protein>
<keyword evidence="1" id="KW-0732">Signal</keyword>